<organism evidence="1 2">
    <name type="scientific">Longispora fulva</name>
    <dbReference type="NCBI Taxonomy" id="619741"/>
    <lineage>
        <taxon>Bacteria</taxon>
        <taxon>Bacillati</taxon>
        <taxon>Actinomycetota</taxon>
        <taxon>Actinomycetes</taxon>
        <taxon>Micromonosporales</taxon>
        <taxon>Micromonosporaceae</taxon>
        <taxon>Longispora</taxon>
    </lineage>
</organism>
<dbReference type="AlphaFoldDB" id="A0A8J7GGX7"/>
<name>A0A8J7GGX7_9ACTN</name>
<protein>
    <submittedName>
        <fullName evidence="1">Uncharacterized protein</fullName>
    </submittedName>
</protein>
<dbReference type="EMBL" id="JADOUF010000001">
    <property type="protein sequence ID" value="MBG6140493.1"/>
    <property type="molecule type" value="Genomic_DNA"/>
</dbReference>
<reference evidence="1" key="1">
    <citation type="submission" date="2020-11" db="EMBL/GenBank/DDBJ databases">
        <title>Sequencing the genomes of 1000 actinobacteria strains.</title>
        <authorList>
            <person name="Klenk H.-P."/>
        </authorList>
    </citation>
    <scope>NUCLEOTIDE SEQUENCE</scope>
    <source>
        <strain evidence="1">DSM 45356</strain>
    </source>
</reference>
<dbReference type="Proteomes" id="UP000622552">
    <property type="component" value="Unassembled WGS sequence"/>
</dbReference>
<keyword evidence="2" id="KW-1185">Reference proteome</keyword>
<accession>A0A8J7GGX7</accession>
<evidence type="ECO:0000313" key="2">
    <source>
        <dbReference type="Proteomes" id="UP000622552"/>
    </source>
</evidence>
<proteinExistence type="predicted"/>
<gene>
    <name evidence="1" type="ORF">IW245_006687</name>
</gene>
<evidence type="ECO:0000313" key="1">
    <source>
        <dbReference type="EMBL" id="MBG6140493.1"/>
    </source>
</evidence>
<comment type="caution">
    <text evidence="1">The sequence shown here is derived from an EMBL/GenBank/DDBJ whole genome shotgun (WGS) entry which is preliminary data.</text>
</comment>
<sequence>MYVQVFDSLVDVPVQLTRIDGRSSFVSVPPSPCPECRVILACEDARVEWERHGTELRAIWICTCGARLPEVYGQ</sequence>